<dbReference type="GO" id="GO:0005524">
    <property type="term" value="F:ATP binding"/>
    <property type="evidence" value="ECO:0007669"/>
    <property type="project" value="UniProtKB-KW"/>
</dbReference>
<evidence type="ECO:0000256" key="2">
    <source>
        <dbReference type="ARBA" id="ARBA00022741"/>
    </source>
</evidence>
<dbReference type="GO" id="GO:0030272">
    <property type="term" value="F:5-formyltetrahydrofolate cyclo-ligase activity"/>
    <property type="evidence" value="ECO:0007669"/>
    <property type="project" value="UniProtKB-EC"/>
</dbReference>
<keyword evidence="5" id="KW-0479">Metal-binding</keyword>
<dbReference type="Pfam" id="PF01812">
    <property type="entry name" value="5-FTHF_cyc-lig"/>
    <property type="match status" value="1"/>
</dbReference>
<dbReference type="EC" id="6.3.3.2" evidence="5"/>
<keyword evidence="2 4" id="KW-0547">Nucleotide-binding</keyword>
<sequence>MLMADQKPLLRNEMKRRRAAFALSSPLAGDMLAEIAEAHLDEHRAWPDRDAIIAGYWPIQSEINPFPLLQIFEERGYALALPCLVGEGDGFRMIFRRFSLGDHLVSGPFDIHQPADEADEIAPDVVFMPLLAFDGQGWRLGYGGGYYDRVLARLRAQKDVKGYGVAFSGQQLAEIPFEVHDQPLDGIFTDQGVIQVRSKV</sequence>
<organism evidence="6 7">
    <name type="scientific">Asticcacaulis taihuensis</name>
    <dbReference type="NCBI Taxonomy" id="260084"/>
    <lineage>
        <taxon>Bacteria</taxon>
        <taxon>Pseudomonadati</taxon>
        <taxon>Pseudomonadota</taxon>
        <taxon>Alphaproteobacteria</taxon>
        <taxon>Caulobacterales</taxon>
        <taxon>Caulobacteraceae</taxon>
        <taxon>Asticcacaulis</taxon>
    </lineage>
</organism>
<evidence type="ECO:0000313" key="7">
    <source>
        <dbReference type="Proteomes" id="UP000199150"/>
    </source>
</evidence>
<feature type="binding site" evidence="4">
    <location>
        <begin position="7"/>
        <end position="11"/>
    </location>
    <ligand>
        <name>ATP</name>
        <dbReference type="ChEBI" id="CHEBI:30616"/>
    </ligand>
</feature>
<evidence type="ECO:0000256" key="4">
    <source>
        <dbReference type="PIRSR" id="PIRSR006806-1"/>
    </source>
</evidence>
<dbReference type="STRING" id="260084.SAMN02927928_1486"/>
<dbReference type="GO" id="GO:0009396">
    <property type="term" value="P:folic acid-containing compound biosynthetic process"/>
    <property type="evidence" value="ECO:0007669"/>
    <property type="project" value="TreeGrafter"/>
</dbReference>
<protein>
    <recommendedName>
        <fullName evidence="5">5-formyltetrahydrofolate cyclo-ligase</fullName>
        <ecNumber evidence="5">6.3.3.2</ecNumber>
    </recommendedName>
</protein>
<feature type="binding site" evidence="4">
    <location>
        <begin position="139"/>
        <end position="147"/>
    </location>
    <ligand>
        <name>ATP</name>
        <dbReference type="ChEBI" id="CHEBI:30616"/>
    </ligand>
</feature>
<accession>A0A1G4QS81</accession>
<comment type="catalytic activity">
    <reaction evidence="5">
        <text>(6S)-5-formyl-5,6,7,8-tetrahydrofolate + ATP = (6R)-5,10-methenyltetrahydrofolate + ADP + phosphate</text>
        <dbReference type="Rhea" id="RHEA:10488"/>
        <dbReference type="ChEBI" id="CHEBI:30616"/>
        <dbReference type="ChEBI" id="CHEBI:43474"/>
        <dbReference type="ChEBI" id="CHEBI:57455"/>
        <dbReference type="ChEBI" id="CHEBI:57457"/>
        <dbReference type="ChEBI" id="CHEBI:456216"/>
        <dbReference type="EC" id="6.3.3.2"/>
    </reaction>
</comment>
<dbReference type="OrthoDB" id="9801938at2"/>
<comment type="similarity">
    <text evidence="1 5">Belongs to the 5-formyltetrahydrofolate cyclo-ligase family.</text>
</comment>
<comment type="cofactor">
    <cofactor evidence="5">
        <name>Mg(2+)</name>
        <dbReference type="ChEBI" id="CHEBI:18420"/>
    </cofactor>
</comment>
<keyword evidence="5" id="KW-0460">Magnesium</keyword>
<dbReference type="SUPFAM" id="SSF100950">
    <property type="entry name" value="NagB/RpiA/CoA transferase-like"/>
    <property type="match status" value="1"/>
</dbReference>
<dbReference type="GO" id="GO:0035999">
    <property type="term" value="P:tetrahydrofolate interconversion"/>
    <property type="evidence" value="ECO:0007669"/>
    <property type="project" value="TreeGrafter"/>
</dbReference>
<keyword evidence="3 4" id="KW-0067">ATP-binding</keyword>
<evidence type="ECO:0000313" key="6">
    <source>
        <dbReference type="EMBL" id="SCW47503.1"/>
    </source>
</evidence>
<evidence type="ECO:0000256" key="1">
    <source>
        <dbReference type="ARBA" id="ARBA00010638"/>
    </source>
</evidence>
<dbReference type="Proteomes" id="UP000199150">
    <property type="component" value="Unassembled WGS sequence"/>
</dbReference>
<dbReference type="PANTHER" id="PTHR23407">
    <property type="entry name" value="ATPASE INHIBITOR/5-FORMYLTETRAHYDROFOLATE CYCLO-LIGASE"/>
    <property type="match status" value="1"/>
</dbReference>
<dbReference type="GO" id="GO:0046872">
    <property type="term" value="F:metal ion binding"/>
    <property type="evidence" value="ECO:0007669"/>
    <property type="project" value="UniProtKB-KW"/>
</dbReference>
<evidence type="ECO:0000256" key="5">
    <source>
        <dbReference type="RuleBase" id="RU361279"/>
    </source>
</evidence>
<reference evidence="7" key="1">
    <citation type="submission" date="2016-10" db="EMBL/GenBank/DDBJ databases">
        <authorList>
            <person name="Varghese N."/>
            <person name="Submissions S."/>
        </authorList>
    </citation>
    <scope>NUCLEOTIDE SEQUENCE [LARGE SCALE GENOMIC DNA]</scope>
    <source>
        <strain evidence="7">CGMCC 1.3431</strain>
    </source>
</reference>
<dbReference type="NCBIfam" id="TIGR02727">
    <property type="entry name" value="MTHFS_bact"/>
    <property type="match status" value="1"/>
</dbReference>
<proteinExistence type="inferred from homology"/>
<feature type="binding site" evidence="4">
    <location>
        <position position="62"/>
    </location>
    <ligand>
        <name>substrate</name>
    </ligand>
</feature>
<name>A0A1G4QS81_9CAUL</name>
<dbReference type="InterPro" id="IPR037171">
    <property type="entry name" value="NagB/RpiA_transferase-like"/>
</dbReference>
<dbReference type="InterPro" id="IPR002698">
    <property type="entry name" value="FTHF_cligase"/>
</dbReference>
<keyword evidence="7" id="KW-1185">Reference proteome</keyword>
<gene>
    <name evidence="6" type="ORF">SAMN02927928_1486</name>
</gene>
<dbReference type="InterPro" id="IPR024185">
    <property type="entry name" value="FTHF_cligase-like_sf"/>
</dbReference>
<evidence type="ECO:0000256" key="3">
    <source>
        <dbReference type="ARBA" id="ARBA00022840"/>
    </source>
</evidence>
<dbReference type="AlphaFoldDB" id="A0A1G4QS81"/>
<dbReference type="PIRSF" id="PIRSF006806">
    <property type="entry name" value="FTHF_cligase"/>
    <property type="match status" value="1"/>
</dbReference>
<keyword evidence="6" id="KW-0436">Ligase</keyword>
<dbReference type="Gene3D" id="3.40.50.10420">
    <property type="entry name" value="NagB/RpiA/CoA transferase-like"/>
    <property type="match status" value="1"/>
</dbReference>
<dbReference type="EMBL" id="FMTS01000001">
    <property type="protein sequence ID" value="SCW47503.1"/>
    <property type="molecule type" value="Genomic_DNA"/>
</dbReference>
<dbReference type="RefSeq" id="WP_090645582.1">
    <property type="nucleotide sequence ID" value="NZ_CBCRYE010000001.1"/>
</dbReference>
<dbReference type="PANTHER" id="PTHR23407:SF1">
    <property type="entry name" value="5-FORMYLTETRAHYDROFOLATE CYCLO-LIGASE"/>
    <property type="match status" value="1"/>
</dbReference>